<evidence type="ECO:0000256" key="2">
    <source>
        <dbReference type="ARBA" id="ARBA00023157"/>
    </source>
</evidence>
<reference evidence="6" key="1">
    <citation type="journal article" date="2020" name="Plant J.">
        <title>Transposons played a major role in the diversification between the closely related almond and peach genomes: results from the almond genome sequence.</title>
        <authorList>
            <person name="Alioto T."/>
            <person name="Alexiou K.G."/>
            <person name="Bardil A."/>
            <person name="Barteri F."/>
            <person name="Castanera R."/>
            <person name="Cruz F."/>
            <person name="Dhingra A."/>
            <person name="Duval H."/>
            <person name="Fernandez I Marti A."/>
            <person name="Frias L."/>
            <person name="Galan B."/>
            <person name="Garcia J.L."/>
            <person name="Howad W."/>
            <person name="Gomez-Garrido J."/>
            <person name="Gut M."/>
            <person name="Julca I."/>
            <person name="Morata J."/>
            <person name="Puigdomenech P."/>
            <person name="Ribeca P."/>
            <person name="Rubio Cabetas M.J."/>
            <person name="Vlasova A."/>
            <person name="Wirthensohn M."/>
            <person name="Garcia-Mas J."/>
            <person name="Gabaldon T."/>
            <person name="Casacuberta J.M."/>
            <person name="Arus P."/>
        </authorList>
    </citation>
    <scope>NUCLEOTIDE SEQUENCE [LARGE SCALE GENOMIC DNA]</scope>
    <source>
        <strain evidence="6">cv. Texas</strain>
    </source>
</reference>
<organism evidence="5 6">
    <name type="scientific">Prunus dulcis</name>
    <name type="common">Almond</name>
    <name type="synonym">Amygdalus dulcis</name>
    <dbReference type="NCBI Taxonomy" id="3755"/>
    <lineage>
        <taxon>Eukaryota</taxon>
        <taxon>Viridiplantae</taxon>
        <taxon>Streptophyta</taxon>
        <taxon>Embryophyta</taxon>
        <taxon>Tracheophyta</taxon>
        <taxon>Spermatophyta</taxon>
        <taxon>Magnoliopsida</taxon>
        <taxon>eudicotyledons</taxon>
        <taxon>Gunneridae</taxon>
        <taxon>Pentapetalae</taxon>
        <taxon>rosids</taxon>
        <taxon>fabids</taxon>
        <taxon>Rosales</taxon>
        <taxon>Rosaceae</taxon>
        <taxon>Amygdaloideae</taxon>
        <taxon>Amygdaleae</taxon>
        <taxon>Prunus</taxon>
    </lineage>
</organism>
<dbReference type="AlphaFoldDB" id="A0A5E4EBB8"/>
<dbReference type="InterPro" id="IPR044253">
    <property type="entry name" value="WCRKC1/2"/>
</dbReference>
<evidence type="ECO:0000259" key="4">
    <source>
        <dbReference type="PROSITE" id="PS51352"/>
    </source>
</evidence>
<dbReference type="InterPro" id="IPR013766">
    <property type="entry name" value="Thioredoxin_domain"/>
</dbReference>
<dbReference type="Gene3D" id="3.40.30.10">
    <property type="entry name" value="Glutaredoxin"/>
    <property type="match status" value="1"/>
</dbReference>
<dbReference type="SUPFAM" id="SSF52833">
    <property type="entry name" value="Thioredoxin-like"/>
    <property type="match status" value="1"/>
</dbReference>
<dbReference type="Gramene" id="VVA12209">
    <property type="protein sequence ID" value="VVA12209"/>
    <property type="gene ID" value="Prudul26B014594"/>
</dbReference>
<proteinExistence type="predicted"/>
<keyword evidence="2" id="KW-1015">Disulfide bond</keyword>
<dbReference type="Proteomes" id="UP000327085">
    <property type="component" value="Chromosome 2"/>
</dbReference>
<feature type="domain" description="Thioredoxin" evidence="4">
    <location>
        <begin position="160"/>
        <end position="285"/>
    </location>
</feature>
<dbReference type="PROSITE" id="PS51352">
    <property type="entry name" value="THIOREDOXIN_2"/>
    <property type="match status" value="1"/>
</dbReference>
<dbReference type="PANTHER" id="PTHR47192">
    <property type="entry name" value="THIOREDOXIN-LIKE 3-2, CHLOROPLASTIC"/>
    <property type="match status" value="1"/>
</dbReference>
<dbReference type="Pfam" id="PF00085">
    <property type="entry name" value="Thioredoxin"/>
    <property type="match status" value="1"/>
</dbReference>
<evidence type="ECO:0000313" key="5">
    <source>
        <dbReference type="EMBL" id="VVA12209.1"/>
    </source>
</evidence>
<dbReference type="InParanoid" id="A0A5E4EBB8"/>
<dbReference type="GO" id="GO:0009570">
    <property type="term" value="C:chloroplast stroma"/>
    <property type="evidence" value="ECO:0007669"/>
    <property type="project" value="InterPro"/>
</dbReference>
<dbReference type="InterPro" id="IPR036249">
    <property type="entry name" value="Thioredoxin-like_sf"/>
</dbReference>
<dbReference type="OMA" id="CGSRYPP"/>
<sequence length="337" mass="37158">MAAVTLVLNELQSDVTSANLTVPAGSNSPGVFYSVGLVRPCGSRYPPATNPVRRRYFPCGQTLPSAVTSNPLSTVLNNPKSTVAFSFCSACPRHLGTRASRDPSRDPPTSPKLKISILSFRLRGPTRYPPSSNTLVFSRKFDEIRRPIRAVNALSQEGSLQELDDTPVSVALVPISGETQFDRVMAQAQQLEESVVVVWMASWCRKCIYLKPKLEKLAAEYYPRLRFYSVDVNSVPHKLVARAGVTKMPTIQLWKDGKKQAEVIGGHKAYLVVNEVRDMIENEDDTTYEADGQVQNDRMNSFHQGPNPFTNCDVGAFGHGGFCDVMPMMAVSGQWSV</sequence>
<accession>A0A5E4EBB8</accession>
<evidence type="ECO:0000313" key="6">
    <source>
        <dbReference type="Proteomes" id="UP000327085"/>
    </source>
</evidence>
<protein>
    <submittedName>
        <fullName evidence="5">PREDICTED: thioredoxin</fullName>
    </submittedName>
</protein>
<dbReference type="EMBL" id="CABIKO010000005">
    <property type="protein sequence ID" value="VVA12209.1"/>
    <property type="molecule type" value="Genomic_DNA"/>
</dbReference>
<keyword evidence="3" id="KW-0676">Redox-active center</keyword>
<name>A0A5E4EBB8_PRUDU</name>
<gene>
    <name evidence="5" type="ORF">ALMOND_2B014594</name>
</gene>
<dbReference type="FunFam" id="3.40.30.10:FF:000245">
    <property type="entry name" value="Thioredoxin"/>
    <property type="match status" value="1"/>
</dbReference>
<keyword evidence="1" id="KW-0249">Electron transport</keyword>
<evidence type="ECO:0000256" key="3">
    <source>
        <dbReference type="ARBA" id="ARBA00023284"/>
    </source>
</evidence>
<dbReference type="CDD" id="cd02947">
    <property type="entry name" value="TRX_family"/>
    <property type="match status" value="1"/>
</dbReference>
<dbReference type="PANTHER" id="PTHR47192:SF4">
    <property type="entry name" value="THIOREDOXIN-LIKE 3-2, CHLOROPLASTIC"/>
    <property type="match status" value="1"/>
</dbReference>
<evidence type="ECO:0000256" key="1">
    <source>
        <dbReference type="ARBA" id="ARBA00022982"/>
    </source>
</evidence>
<keyword evidence="1" id="KW-0813">Transport</keyword>